<dbReference type="Proteomes" id="UP000029120">
    <property type="component" value="Chromosome 6"/>
</dbReference>
<gene>
    <name evidence="1" type="ordered locus">AALP_Aa6g030000</name>
</gene>
<protein>
    <submittedName>
        <fullName evidence="1">Uncharacterized protein</fullName>
    </submittedName>
</protein>
<sequence>MDRFVMCGGGVGVTVGSSGCYISSIIPSICDHERLFPSHNLSSLPAKSTRDRFSMFISPCAMDSSLREDSSGKTLCFVQNVSVKAATDDLVCLRDVGLARYSEHEIQNMKPHSFLAVLRKPDYHVTLPNIIFQRAELFLKT</sequence>
<proteinExistence type="predicted"/>
<evidence type="ECO:0000313" key="1">
    <source>
        <dbReference type="EMBL" id="KFK30817.1"/>
    </source>
</evidence>
<dbReference type="PROSITE" id="PS51257">
    <property type="entry name" value="PROKAR_LIPOPROTEIN"/>
    <property type="match status" value="1"/>
</dbReference>
<dbReference type="Gramene" id="KFK30817">
    <property type="protein sequence ID" value="KFK30817"/>
    <property type="gene ID" value="AALP_AA6G030000"/>
</dbReference>
<accession>A0A087GLR5</accession>
<reference evidence="2" key="1">
    <citation type="journal article" date="2015" name="Nat. Plants">
        <title>Genome expansion of Arabis alpina linked with retrotransposition and reduced symmetric DNA methylation.</title>
        <authorList>
            <person name="Willing E.M."/>
            <person name="Rawat V."/>
            <person name="Mandakova T."/>
            <person name="Maumus F."/>
            <person name="James G.V."/>
            <person name="Nordstroem K.J."/>
            <person name="Becker C."/>
            <person name="Warthmann N."/>
            <person name="Chica C."/>
            <person name="Szarzynska B."/>
            <person name="Zytnicki M."/>
            <person name="Albani M.C."/>
            <person name="Kiefer C."/>
            <person name="Bergonzi S."/>
            <person name="Castaings L."/>
            <person name="Mateos J.L."/>
            <person name="Berns M.C."/>
            <person name="Bujdoso N."/>
            <person name="Piofczyk T."/>
            <person name="de Lorenzo L."/>
            <person name="Barrero-Sicilia C."/>
            <person name="Mateos I."/>
            <person name="Piednoel M."/>
            <person name="Hagmann J."/>
            <person name="Chen-Min-Tao R."/>
            <person name="Iglesias-Fernandez R."/>
            <person name="Schuster S.C."/>
            <person name="Alonso-Blanco C."/>
            <person name="Roudier F."/>
            <person name="Carbonero P."/>
            <person name="Paz-Ares J."/>
            <person name="Davis S.J."/>
            <person name="Pecinka A."/>
            <person name="Quesneville H."/>
            <person name="Colot V."/>
            <person name="Lysak M.A."/>
            <person name="Weigel D."/>
            <person name="Coupland G."/>
            <person name="Schneeberger K."/>
        </authorList>
    </citation>
    <scope>NUCLEOTIDE SEQUENCE [LARGE SCALE GENOMIC DNA]</scope>
    <source>
        <strain evidence="2">cv. Pajares</strain>
    </source>
</reference>
<dbReference type="AlphaFoldDB" id="A0A087GLR5"/>
<evidence type="ECO:0000313" key="2">
    <source>
        <dbReference type="Proteomes" id="UP000029120"/>
    </source>
</evidence>
<dbReference type="EMBL" id="CM002874">
    <property type="protein sequence ID" value="KFK30817.1"/>
    <property type="molecule type" value="Genomic_DNA"/>
</dbReference>
<name>A0A087GLR5_ARAAL</name>
<keyword evidence="2" id="KW-1185">Reference proteome</keyword>
<organism evidence="1 2">
    <name type="scientific">Arabis alpina</name>
    <name type="common">Alpine rock-cress</name>
    <dbReference type="NCBI Taxonomy" id="50452"/>
    <lineage>
        <taxon>Eukaryota</taxon>
        <taxon>Viridiplantae</taxon>
        <taxon>Streptophyta</taxon>
        <taxon>Embryophyta</taxon>
        <taxon>Tracheophyta</taxon>
        <taxon>Spermatophyta</taxon>
        <taxon>Magnoliopsida</taxon>
        <taxon>eudicotyledons</taxon>
        <taxon>Gunneridae</taxon>
        <taxon>Pentapetalae</taxon>
        <taxon>rosids</taxon>
        <taxon>malvids</taxon>
        <taxon>Brassicales</taxon>
        <taxon>Brassicaceae</taxon>
        <taxon>Arabideae</taxon>
        <taxon>Arabis</taxon>
    </lineage>
</organism>